<dbReference type="PANTHER" id="PTHR24106">
    <property type="entry name" value="NACHT, LRR AND CARD DOMAINS-CONTAINING"/>
    <property type="match status" value="1"/>
</dbReference>
<dbReference type="AlphaFoldDB" id="A0A3Q2VX07"/>
<name>A0A3Q2VX07_HAPBU</name>
<dbReference type="STRING" id="8153.ENSHBUP00000013068"/>
<keyword evidence="4" id="KW-1185">Reference proteome</keyword>
<protein>
    <recommendedName>
        <fullName evidence="5">NACHT LRR and PYD domain-containing protein</fullName>
    </recommendedName>
</protein>
<proteinExistence type="predicted"/>
<organism evidence="3 4">
    <name type="scientific">Haplochromis burtoni</name>
    <name type="common">Burton's mouthbrooder</name>
    <name type="synonym">Chromis burtoni</name>
    <dbReference type="NCBI Taxonomy" id="8153"/>
    <lineage>
        <taxon>Eukaryota</taxon>
        <taxon>Metazoa</taxon>
        <taxon>Chordata</taxon>
        <taxon>Craniata</taxon>
        <taxon>Vertebrata</taxon>
        <taxon>Euteleostomi</taxon>
        <taxon>Actinopterygii</taxon>
        <taxon>Neopterygii</taxon>
        <taxon>Teleostei</taxon>
        <taxon>Neoteleostei</taxon>
        <taxon>Acanthomorphata</taxon>
        <taxon>Ovalentaria</taxon>
        <taxon>Cichlomorphae</taxon>
        <taxon>Cichliformes</taxon>
        <taxon>Cichlidae</taxon>
        <taxon>African cichlids</taxon>
        <taxon>Pseudocrenilabrinae</taxon>
        <taxon>Haplochromini</taxon>
        <taxon>Haplochromis</taxon>
    </lineage>
</organism>
<evidence type="ECO:0000313" key="3">
    <source>
        <dbReference type="Ensembl" id="ENSHBUP00000013068.1"/>
    </source>
</evidence>
<reference evidence="3" key="2">
    <citation type="submission" date="2025-09" db="UniProtKB">
        <authorList>
            <consortium name="Ensembl"/>
        </authorList>
    </citation>
    <scope>IDENTIFICATION</scope>
</reference>
<dbReference type="InterPro" id="IPR001611">
    <property type="entry name" value="Leu-rich_rpt"/>
</dbReference>
<dbReference type="Pfam" id="PF13516">
    <property type="entry name" value="LRR_6"/>
    <property type="match status" value="1"/>
</dbReference>
<dbReference type="Proteomes" id="UP000264840">
    <property type="component" value="Unplaced"/>
</dbReference>
<evidence type="ECO:0008006" key="5">
    <source>
        <dbReference type="Google" id="ProtNLM"/>
    </source>
</evidence>
<keyword evidence="2" id="KW-0677">Repeat</keyword>
<dbReference type="InterPro" id="IPR032675">
    <property type="entry name" value="LRR_dom_sf"/>
</dbReference>
<dbReference type="GeneTree" id="ENSGT00990000203737"/>
<reference evidence="3" key="1">
    <citation type="submission" date="2025-08" db="UniProtKB">
        <authorList>
            <consortium name="Ensembl"/>
        </authorList>
    </citation>
    <scope>IDENTIFICATION</scope>
</reference>
<dbReference type="Ensembl" id="ENSHBUT00000020681.1">
    <property type="protein sequence ID" value="ENSHBUP00000013068.1"/>
    <property type="gene ID" value="ENSHBUG00000014805.1"/>
</dbReference>
<accession>A0A3Q2VX07</accession>
<dbReference type="Gene3D" id="3.80.10.10">
    <property type="entry name" value="Ribonuclease Inhibitor"/>
    <property type="match status" value="1"/>
</dbReference>
<dbReference type="OMA" id="FRMRICS"/>
<evidence type="ECO:0000256" key="1">
    <source>
        <dbReference type="ARBA" id="ARBA00022614"/>
    </source>
</evidence>
<evidence type="ECO:0000256" key="2">
    <source>
        <dbReference type="ARBA" id="ARBA00022737"/>
    </source>
</evidence>
<evidence type="ECO:0000313" key="4">
    <source>
        <dbReference type="Proteomes" id="UP000264840"/>
    </source>
</evidence>
<sequence>IKVLHIFFFFYRLSGCNLSERSCEALTSVLRCRANPSHLKELDLSYNDPGDSGMKLLLSGLKDPCWKLDTLRYEENV</sequence>
<keyword evidence="1" id="KW-0433">Leucine-rich repeat</keyword>
<dbReference type="SUPFAM" id="SSF52047">
    <property type="entry name" value="RNI-like"/>
    <property type="match status" value="1"/>
</dbReference>
<dbReference type="InterPro" id="IPR051261">
    <property type="entry name" value="NLR"/>
</dbReference>